<keyword evidence="1" id="KW-1133">Transmembrane helix</keyword>
<dbReference type="EMBL" id="JABWAB010000004">
    <property type="protein sequence ID" value="KAF6052520.1"/>
    <property type="molecule type" value="Genomic_DNA"/>
</dbReference>
<evidence type="ECO:0000256" key="1">
    <source>
        <dbReference type="SAM" id="Phobius"/>
    </source>
</evidence>
<feature type="transmembrane region" description="Helical" evidence="1">
    <location>
        <begin position="30"/>
        <end position="56"/>
    </location>
</feature>
<dbReference type="OrthoDB" id="3980365at2759"/>
<gene>
    <name evidence="2" type="ORF">FOB60_002776</name>
</gene>
<evidence type="ECO:0000313" key="3">
    <source>
        <dbReference type="Proteomes" id="UP000590412"/>
    </source>
</evidence>
<proteinExistence type="predicted"/>
<comment type="caution">
    <text evidence="2">The sequence shown here is derived from an EMBL/GenBank/DDBJ whole genome shotgun (WGS) entry which is preliminary data.</text>
</comment>
<dbReference type="AlphaFoldDB" id="A0A8X7NMN6"/>
<keyword evidence="1" id="KW-0472">Membrane</keyword>
<protein>
    <submittedName>
        <fullName evidence="2">Uncharacterized protein</fullName>
    </submittedName>
</protein>
<keyword evidence="1" id="KW-0812">Transmembrane</keyword>
<accession>A0A8X7NMN6</accession>
<name>A0A8X7NMN6_CANPA</name>
<evidence type="ECO:0000313" key="2">
    <source>
        <dbReference type="EMBL" id="KAF6052520.1"/>
    </source>
</evidence>
<organism evidence="2 3">
    <name type="scientific">Candida parapsilosis</name>
    <name type="common">Yeast</name>
    <dbReference type="NCBI Taxonomy" id="5480"/>
    <lineage>
        <taxon>Eukaryota</taxon>
        <taxon>Fungi</taxon>
        <taxon>Dikarya</taxon>
        <taxon>Ascomycota</taxon>
        <taxon>Saccharomycotina</taxon>
        <taxon>Pichiomycetes</taxon>
        <taxon>Debaryomycetaceae</taxon>
        <taxon>Candida/Lodderomyces clade</taxon>
        <taxon>Candida</taxon>
    </lineage>
</organism>
<dbReference type="Proteomes" id="UP000590412">
    <property type="component" value="Unassembled WGS sequence"/>
</dbReference>
<reference evidence="2" key="1">
    <citation type="submission" date="2020-03" db="EMBL/GenBank/DDBJ databases">
        <title>FDA dAtabase for Regulatory Grade micrObial Sequences (FDA-ARGOS): Supporting development and validation of Infectious Disease Dx tests.</title>
        <authorList>
            <person name="Campos J."/>
            <person name="Goldberg B."/>
            <person name="Tallon L."/>
            <person name="Sadzewicz L."/>
            <person name="Vavikolanu K."/>
            <person name="Mehta A."/>
            <person name="Aluvathingal J."/>
            <person name="Nadendla S."/>
            <person name="Nandy P."/>
            <person name="Geyer C."/>
            <person name="Yan Y."/>
            <person name="Sichtig H."/>
        </authorList>
    </citation>
    <scope>NUCLEOTIDE SEQUENCE [LARGE SCALE GENOMIC DNA]</scope>
    <source>
        <strain evidence="2">FDAARGOS_652</strain>
    </source>
</reference>
<sequence length="224" mass="25481">MSYVPKFTIPESSYDPSAYNLRNVKSKSSLLAYIIRLTNGGSLALIVSYLVGFFIVKPLLETSNSRRLEFLECMRSSLRNTYLKMITKVSYIPIVALRRNGKLYADAIVQTESPSEIQRAIDAKEDKLLQGELHQKMVKMSSLLNTYVKHWSMEDFSNYKGVNFAIKDLQNKSDLVYFDDQEFFTMDTGLEAGPNGGKTKKRNIVVDTKNEIRSIKGLYMSGQV</sequence>